<evidence type="ECO:0008006" key="4">
    <source>
        <dbReference type="Google" id="ProtNLM"/>
    </source>
</evidence>
<dbReference type="RefSeq" id="WP_142620919.1">
    <property type="nucleotide sequence ID" value="NZ_VIRM01000028.1"/>
</dbReference>
<dbReference type="Proteomes" id="UP000316541">
    <property type="component" value="Unassembled WGS sequence"/>
</dbReference>
<dbReference type="InterPro" id="IPR024185">
    <property type="entry name" value="FTHF_cligase-like_sf"/>
</dbReference>
<dbReference type="InterPro" id="IPR037171">
    <property type="entry name" value="NagB/RpiA_transferase-like"/>
</dbReference>
<reference evidence="2 3" key="1">
    <citation type="submission" date="2019-07" db="EMBL/GenBank/DDBJ databases">
        <title>Microbispora hainanensis DSM 45428.</title>
        <authorList>
            <person name="Thawai C."/>
        </authorList>
    </citation>
    <scope>NUCLEOTIDE SEQUENCE [LARGE SCALE GENOMIC DNA]</scope>
    <source>
        <strain evidence="2 3">DSM 45428</strain>
    </source>
</reference>
<comment type="caution">
    <text evidence="2">The sequence shown here is derived from an EMBL/GenBank/DDBJ whole genome shotgun (WGS) entry which is preliminary data.</text>
</comment>
<dbReference type="GO" id="GO:0005737">
    <property type="term" value="C:cytoplasm"/>
    <property type="evidence" value="ECO:0007669"/>
    <property type="project" value="TreeGrafter"/>
</dbReference>
<accession>A0A544YQT3</accession>
<dbReference type="Gene3D" id="3.40.50.10420">
    <property type="entry name" value="NagB/RpiA/CoA transferase-like"/>
    <property type="match status" value="1"/>
</dbReference>
<evidence type="ECO:0000313" key="2">
    <source>
        <dbReference type="EMBL" id="TQS18892.1"/>
    </source>
</evidence>
<dbReference type="SUPFAM" id="SSF55144">
    <property type="entry name" value="LigT-like"/>
    <property type="match status" value="1"/>
</dbReference>
<sequence>MVKDQAKQEVRERVWALLEQERVVPPGVRGRIPAFVGAEDAAQLLATLSIWQEAAVIKAVPDKAQLPVRARALAEDKLVYMAVPKLAEAQPFYLLDPAALTVPATEAASSKVAATMARRVDVEEMRPVDLIVCGSVAVNRQGVRLGKGAGYSDIEVALLHEAGLISPDTTIVTTVHSLQVVPGDLPEADHDFRVDLIVTPDEVIECGPPRRPRGLYWDSLPQEMIDAIPALATRRKRDAHIDAGALDGPNEALRPVLETPAELPAAPLLLKLDEIATAHQPGATGRESTRGSRRSGPTAERLGKGDLVAEPEERMRNHWWWRPGWRQGRSFYTWHFPVGDQPALHAVAARLRPHLEETGVLDPIPVEWLHMTLQGVGFADEVSAEDLTAIGIAVAERMAELRPIPVELGPVVADAEGVHLPVRPTEAVAAVRRAIRESIAGVWGKDRVPEAENRFYPHVSVAYANTSGSPLAPIRETLSQHSEIVPMTFTRISLIDLNRDKDMYQWKLIMAPPLGS</sequence>
<dbReference type="EMBL" id="VIRM01000028">
    <property type="protein sequence ID" value="TQS18892.1"/>
    <property type="molecule type" value="Genomic_DNA"/>
</dbReference>
<dbReference type="PANTHER" id="PTHR13017">
    <property type="entry name" value="5-FORMYLTETRAHYDROFOLATE CYCLO-LIGASE-RELATED"/>
    <property type="match status" value="1"/>
</dbReference>
<protein>
    <recommendedName>
        <fullName evidence="4">5-formyltetrahydrofolate cyclo-ligase</fullName>
    </recommendedName>
</protein>
<organism evidence="2 3">
    <name type="scientific">Microbispora hainanensis</name>
    <dbReference type="NCBI Taxonomy" id="568844"/>
    <lineage>
        <taxon>Bacteria</taxon>
        <taxon>Bacillati</taxon>
        <taxon>Actinomycetota</taxon>
        <taxon>Actinomycetes</taxon>
        <taxon>Streptosporangiales</taxon>
        <taxon>Streptosporangiaceae</taxon>
        <taxon>Microbispora</taxon>
    </lineage>
</organism>
<dbReference type="AlphaFoldDB" id="A0A544YQT3"/>
<dbReference type="Pfam" id="PF01812">
    <property type="entry name" value="5-FTHF_cyc-lig"/>
    <property type="match status" value="1"/>
</dbReference>
<proteinExistence type="predicted"/>
<dbReference type="InterPro" id="IPR002698">
    <property type="entry name" value="FTHF_cligase"/>
</dbReference>
<dbReference type="Gene3D" id="3.90.1140.10">
    <property type="entry name" value="Cyclic phosphodiesterase"/>
    <property type="match status" value="1"/>
</dbReference>
<dbReference type="SUPFAM" id="SSF100950">
    <property type="entry name" value="NagB/RpiA/CoA transferase-like"/>
    <property type="match status" value="1"/>
</dbReference>
<evidence type="ECO:0000313" key="3">
    <source>
        <dbReference type="Proteomes" id="UP000316541"/>
    </source>
</evidence>
<gene>
    <name evidence="2" type="ORF">FLX08_22250</name>
</gene>
<dbReference type="InterPro" id="IPR009097">
    <property type="entry name" value="Cyclic_Pdiesterase"/>
</dbReference>
<dbReference type="PANTHER" id="PTHR13017:SF0">
    <property type="entry name" value="METHENYLTETRAHYDROFOLATE SYNTHASE DOMAIN-CONTAINING PROTEIN"/>
    <property type="match status" value="1"/>
</dbReference>
<name>A0A544YQT3_9ACTN</name>
<dbReference type="Pfam" id="PF13563">
    <property type="entry name" value="2_5_RNA_ligase2"/>
    <property type="match status" value="1"/>
</dbReference>
<feature type="region of interest" description="Disordered" evidence="1">
    <location>
        <begin position="279"/>
        <end position="305"/>
    </location>
</feature>
<evidence type="ECO:0000256" key="1">
    <source>
        <dbReference type="SAM" id="MobiDB-lite"/>
    </source>
</evidence>